<dbReference type="InterPro" id="IPR018612">
    <property type="entry name" value="NSRP1_N"/>
</dbReference>
<evidence type="ECO:0000313" key="5">
    <source>
        <dbReference type="EMBL" id="KAK8238501.1"/>
    </source>
</evidence>
<evidence type="ECO:0000256" key="3">
    <source>
        <dbReference type="SAM" id="MobiDB-lite"/>
    </source>
</evidence>
<feature type="compositionally biased region" description="Basic and acidic residues" evidence="3">
    <location>
        <begin position="369"/>
        <end position="381"/>
    </location>
</feature>
<evidence type="ECO:0000259" key="4">
    <source>
        <dbReference type="Pfam" id="PF09745"/>
    </source>
</evidence>
<dbReference type="EMBL" id="JBBWRZ010000004">
    <property type="protein sequence ID" value="KAK8238501.1"/>
    <property type="molecule type" value="Genomic_DNA"/>
</dbReference>
<keyword evidence="6" id="KW-1185">Reference proteome</keyword>
<accession>A0ABR1YU37</accession>
<protein>
    <submittedName>
        <fullName evidence="5">Nuclear speckle splicing regulatory protein 1 like protein</fullName>
    </submittedName>
</protein>
<keyword evidence="2" id="KW-0175">Coiled coil</keyword>
<feature type="compositionally biased region" description="Basic and acidic residues" evidence="3">
    <location>
        <begin position="246"/>
        <end position="256"/>
    </location>
</feature>
<feature type="region of interest" description="Disordered" evidence="3">
    <location>
        <begin position="278"/>
        <end position="391"/>
    </location>
</feature>
<proteinExistence type="inferred from homology"/>
<comment type="similarity">
    <text evidence="1">Belongs to the NSRP1 family.</text>
</comment>
<gene>
    <name evidence="5" type="ORF">HDK90DRAFT_550867</name>
</gene>
<evidence type="ECO:0000313" key="6">
    <source>
        <dbReference type="Proteomes" id="UP001492380"/>
    </source>
</evidence>
<dbReference type="Proteomes" id="UP001492380">
    <property type="component" value="Unassembled WGS sequence"/>
</dbReference>
<organism evidence="5 6">
    <name type="scientific">Phyllosticta capitalensis</name>
    <dbReference type="NCBI Taxonomy" id="121624"/>
    <lineage>
        <taxon>Eukaryota</taxon>
        <taxon>Fungi</taxon>
        <taxon>Dikarya</taxon>
        <taxon>Ascomycota</taxon>
        <taxon>Pezizomycotina</taxon>
        <taxon>Dothideomycetes</taxon>
        <taxon>Dothideomycetes incertae sedis</taxon>
        <taxon>Botryosphaeriales</taxon>
        <taxon>Phyllostictaceae</taxon>
        <taxon>Phyllosticta</taxon>
    </lineage>
</organism>
<evidence type="ECO:0000256" key="1">
    <source>
        <dbReference type="ARBA" id="ARBA00010126"/>
    </source>
</evidence>
<dbReference type="Pfam" id="PF09745">
    <property type="entry name" value="NSRP1_N"/>
    <property type="match status" value="1"/>
</dbReference>
<name>A0ABR1YU37_9PEZI</name>
<feature type="compositionally biased region" description="Basic and acidic residues" evidence="3">
    <location>
        <begin position="192"/>
        <end position="203"/>
    </location>
</feature>
<feature type="compositionally biased region" description="Polar residues" evidence="3">
    <location>
        <begin position="294"/>
        <end position="322"/>
    </location>
</feature>
<feature type="domain" description="Nuclear speckle splicing regulatory protein 1 N-terminal" evidence="4">
    <location>
        <begin position="91"/>
        <end position="206"/>
    </location>
</feature>
<sequence length="391" mass="43516">MSLQYGLNIKKKPGQAPSRAKPKALFGDDDSDKEESAKNDNVEEIGAFDLDASSQASSARLKPRPKEGTSKQPSKPRISPYGDLSSQRSQRKQQEEAEALDPSIYDYDAAYDALHANDAAKKAKDREEAALRKPKYMESLLASAEVRKRDQLRAKEKVLQREREAEGDTFADKEKFVTEAYKKQQEELLKLEEEEKRKEEAQRKKAGPGMSGFYKSMMDEQEKKHQETIEAAERAKNGGLEVSAEEELKHKSDAELAKEMKEKGVDVMINDEGQVADKRQLLTAGLNVAPKPKQPSTAPVPSSTRTSSAQQQGFQGRNTNRNAVRERQSRLVEQQLEQAAKRAADQEAEEAAKLEHAAKSRKTTGDISSAKERYLQRKREAAAAAAAGKQA</sequence>
<dbReference type="PANTHER" id="PTHR47845:SF1">
    <property type="entry name" value="NUCLEAR SPECKLE SPLICING REGULATORY PROTEIN 1 HOMOLOG"/>
    <property type="match status" value="1"/>
</dbReference>
<dbReference type="PANTHER" id="PTHR47845">
    <property type="entry name" value="NUCLEAR SPECKLE SPLICING REGULATORY PROTEIN 1 HOMOLOG"/>
    <property type="match status" value="1"/>
</dbReference>
<feature type="compositionally biased region" description="Low complexity" evidence="3">
    <location>
        <begin position="382"/>
        <end position="391"/>
    </location>
</feature>
<feature type="compositionally biased region" description="Basic and acidic residues" evidence="3">
    <location>
        <begin position="339"/>
        <end position="358"/>
    </location>
</feature>
<feature type="region of interest" description="Disordered" evidence="3">
    <location>
        <begin position="192"/>
        <end position="256"/>
    </location>
</feature>
<feature type="compositionally biased region" description="Basic and acidic residues" evidence="3">
    <location>
        <begin position="217"/>
        <end position="236"/>
    </location>
</feature>
<feature type="region of interest" description="Disordered" evidence="3">
    <location>
        <begin position="1"/>
        <end position="103"/>
    </location>
</feature>
<reference evidence="5 6" key="1">
    <citation type="submission" date="2024-04" db="EMBL/GenBank/DDBJ databases">
        <title>Phyllosticta paracitricarpa is synonymous to the EU quarantine fungus P. citricarpa based on phylogenomic analyses.</title>
        <authorList>
            <consortium name="Lawrence Berkeley National Laboratory"/>
            <person name="Van Ingen-Buijs V.A."/>
            <person name="Van Westerhoven A.C."/>
            <person name="Haridas S."/>
            <person name="Skiadas P."/>
            <person name="Martin F."/>
            <person name="Groenewald J.Z."/>
            <person name="Crous P.W."/>
            <person name="Seidl M.F."/>
        </authorList>
    </citation>
    <scope>NUCLEOTIDE SEQUENCE [LARGE SCALE GENOMIC DNA]</scope>
    <source>
        <strain evidence="5 6">CBS 123374</strain>
    </source>
</reference>
<comment type="caution">
    <text evidence="5">The sequence shown here is derived from an EMBL/GenBank/DDBJ whole genome shotgun (WGS) entry which is preliminary data.</text>
</comment>
<evidence type="ECO:0000256" key="2">
    <source>
        <dbReference type="ARBA" id="ARBA00023054"/>
    </source>
</evidence>
<dbReference type="InterPro" id="IPR053246">
    <property type="entry name" value="NS_splicing_regulatory_protein"/>
</dbReference>